<gene>
    <name evidence="2" type="ORF">GCM10010121_099000</name>
</gene>
<comment type="caution">
    <text evidence="2">The sequence shown here is derived from an EMBL/GenBank/DDBJ whole genome shotgun (WGS) entry which is preliminary data.</text>
</comment>
<dbReference type="AlphaFoldDB" id="A0A917UPN4"/>
<dbReference type="EMBL" id="BMQA01000155">
    <property type="protein sequence ID" value="GGJ72573.1"/>
    <property type="molecule type" value="Genomic_DNA"/>
</dbReference>
<feature type="transmembrane region" description="Helical" evidence="1">
    <location>
        <begin position="46"/>
        <end position="63"/>
    </location>
</feature>
<organism evidence="2 3">
    <name type="scientific">Streptomyces brasiliensis</name>
    <dbReference type="NCBI Taxonomy" id="1954"/>
    <lineage>
        <taxon>Bacteria</taxon>
        <taxon>Bacillati</taxon>
        <taxon>Actinomycetota</taxon>
        <taxon>Actinomycetes</taxon>
        <taxon>Kitasatosporales</taxon>
        <taxon>Streptomycetaceae</taxon>
        <taxon>Streptomyces</taxon>
    </lineage>
</organism>
<keyword evidence="3" id="KW-1185">Reference proteome</keyword>
<dbReference type="InterPro" id="IPR036259">
    <property type="entry name" value="MFS_trans_sf"/>
</dbReference>
<dbReference type="Proteomes" id="UP000657574">
    <property type="component" value="Unassembled WGS sequence"/>
</dbReference>
<dbReference type="SUPFAM" id="SSF103473">
    <property type="entry name" value="MFS general substrate transporter"/>
    <property type="match status" value="1"/>
</dbReference>
<evidence type="ECO:0008006" key="4">
    <source>
        <dbReference type="Google" id="ProtNLM"/>
    </source>
</evidence>
<proteinExistence type="predicted"/>
<evidence type="ECO:0000313" key="2">
    <source>
        <dbReference type="EMBL" id="GGJ72573.1"/>
    </source>
</evidence>
<accession>A0A917UPN4</accession>
<keyword evidence="1" id="KW-0472">Membrane</keyword>
<feature type="transmembrane region" description="Helical" evidence="1">
    <location>
        <begin position="70"/>
        <end position="90"/>
    </location>
</feature>
<keyword evidence="1" id="KW-1133">Transmembrane helix</keyword>
<name>A0A917UPN4_9ACTN</name>
<reference evidence="2" key="1">
    <citation type="journal article" date="2014" name="Int. J. Syst. Evol. Microbiol.">
        <title>Complete genome sequence of Corynebacterium casei LMG S-19264T (=DSM 44701T), isolated from a smear-ripened cheese.</title>
        <authorList>
            <consortium name="US DOE Joint Genome Institute (JGI-PGF)"/>
            <person name="Walter F."/>
            <person name="Albersmeier A."/>
            <person name="Kalinowski J."/>
            <person name="Ruckert C."/>
        </authorList>
    </citation>
    <scope>NUCLEOTIDE SEQUENCE</scope>
    <source>
        <strain evidence="2">JCM 3086</strain>
    </source>
</reference>
<sequence>MIRLSALITVLAVLTAMAPLSAFISERFPSQTCTTGFGIAQQLGNILFGGFLPLINGSLVNLTGNPLARVVYSIASLVPCLLVTLLHLVLGSDALRLAQARQAVDHDIRAWEELSRTTDFANGAQIAN</sequence>
<protein>
    <recommendedName>
        <fullName evidence="4">Major facilitator superfamily (MFS) profile domain-containing protein</fullName>
    </recommendedName>
</protein>
<keyword evidence="1" id="KW-0812">Transmembrane</keyword>
<reference evidence="2" key="2">
    <citation type="submission" date="2020-09" db="EMBL/GenBank/DDBJ databases">
        <authorList>
            <person name="Sun Q."/>
            <person name="Ohkuma M."/>
        </authorList>
    </citation>
    <scope>NUCLEOTIDE SEQUENCE</scope>
    <source>
        <strain evidence="2">JCM 3086</strain>
    </source>
</reference>
<evidence type="ECO:0000313" key="3">
    <source>
        <dbReference type="Proteomes" id="UP000657574"/>
    </source>
</evidence>
<evidence type="ECO:0000256" key="1">
    <source>
        <dbReference type="SAM" id="Phobius"/>
    </source>
</evidence>